<accession>A0AAU7M014</accession>
<feature type="region of interest" description="Disordered" evidence="1">
    <location>
        <begin position="1"/>
        <end position="28"/>
    </location>
</feature>
<evidence type="ECO:0000256" key="1">
    <source>
        <dbReference type="SAM" id="MobiDB-lite"/>
    </source>
</evidence>
<protein>
    <submittedName>
        <fullName evidence="2">Uncharacterized protein</fullName>
    </submittedName>
</protein>
<proteinExistence type="predicted"/>
<dbReference type="AlphaFoldDB" id="A0AAU7M014"/>
<reference evidence="2" key="1">
    <citation type="submission" date="2024-05" db="EMBL/GenBank/DDBJ databases">
        <authorList>
            <person name="Bunk B."/>
            <person name="Swiderski J."/>
            <person name="Sproer C."/>
            <person name="Thiel V."/>
        </authorList>
    </citation>
    <scope>NUCLEOTIDE SEQUENCE</scope>
    <source>
        <strain evidence="2">DSM 17735</strain>
        <plasmid evidence="2">p4</plasmid>
    </source>
</reference>
<geneLocation type="plasmid" evidence="2">
    <name>p4</name>
</geneLocation>
<dbReference type="EMBL" id="CP157679">
    <property type="protein sequence ID" value="XBP73192.1"/>
    <property type="molecule type" value="Genomic_DNA"/>
</dbReference>
<keyword evidence="2" id="KW-0614">Plasmid</keyword>
<sequence>MKNFNPDNDLRTPGPAGAQPGRTRRPSAGVGLALMRRRAPPGEFEAIAAPPAAWKASPCPTPGHPCVRRAWVVLADRVLTLARRSRPAALPFPQA</sequence>
<name>A0AAU7M014_9BURK</name>
<organism evidence="2">
    <name type="scientific">Polaromonas hydrogenivorans</name>
    <dbReference type="NCBI Taxonomy" id="335476"/>
    <lineage>
        <taxon>Bacteria</taxon>
        <taxon>Pseudomonadati</taxon>
        <taxon>Pseudomonadota</taxon>
        <taxon>Betaproteobacteria</taxon>
        <taxon>Burkholderiales</taxon>
        <taxon>Comamonadaceae</taxon>
        <taxon>Polaromonas</taxon>
    </lineage>
</organism>
<evidence type="ECO:0000313" key="2">
    <source>
        <dbReference type="EMBL" id="XBP73192.1"/>
    </source>
</evidence>
<gene>
    <name evidence="2" type="ORF">ABLV49_24865</name>
</gene>
<dbReference type="RefSeq" id="WP_349283224.1">
    <property type="nucleotide sequence ID" value="NZ_CP157679.1"/>
</dbReference>